<gene>
    <name evidence="10" type="ORF">EDC24_0198</name>
</gene>
<evidence type="ECO:0000256" key="3">
    <source>
        <dbReference type="ARBA" id="ARBA00023015"/>
    </source>
</evidence>
<dbReference type="InterPro" id="IPR000843">
    <property type="entry name" value="HTH_LacI"/>
</dbReference>
<dbReference type="FunFam" id="1.10.260.40:FF:000002">
    <property type="entry name" value="HTH-type transcriptional repressor PurR"/>
    <property type="match status" value="1"/>
</dbReference>
<keyword evidence="2 7" id="KW-0678">Repressor</keyword>
<evidence type="ECO:0000313" key="11">
    <source>
        <dbReference type="Proteomes" id="UP000276443"/>
    </source>
</evidence>
<dbReference type="SUPFAM" id="SSF47413">
    <property type="entry name" value="lambda repressor-like DNA-binding domains"/>
    <property type="match status" value="1"/>
</dbReference>
<protein>
    <recommendedName>
        <fullName evidence="1 7">Catabolite control protein A</fullName>
    </recommendedName>
</protein>
<evidence type="ECO:0000256" key="5">
    <source>
        <dbReference type="ARBA" id="ARBA00023159"/>
    </source>
</evidence>
<feature type="domain" description="HTH lacI-type" evidence="8">
    <location>
        <begin position="3"/>
        <end position="57"/>
    </location>
</feature>
<proteinExistence type="predicted"/>
<dbReference type="NCBIfam" id="TIGR01481">
    <property type="entry name" value="ccpA"/>
    <property type="match status" value="1"/>
</dbReference>
<dbReference type="Proteomes" id="UP000276443">
    <property type="component" value="Unassembled WGS sequence"/>
</dbReference>
<evidence type="ECO:0000256" key="1">
    <source>
        <dbReference type="ARBA" id="ARBA00019435"/>
    </source>
</evidence>
<keyword evidence="3 7" id="KW-0805">Transcription regulation</keyword>
<keyword evidence="11" id="KW-1185">Reference proteome</keyword>
<evidence type="ECO:0000256" key="2">
    <source>
        <dbReference type="ARBA" id="ARBA00022491"/>
    </source>
</evidence>
<dbReference type="OrthoDB" id="9784962at2"/>
<keyword evidence="5 7" id="KW-0010">Activator</keyword>
<organism evidence="10 11">
    <name type="scientific">Aquisalibacillus elongatus</name>
    <dbReference type="NCBI Taxonomy" id="485577"/>
    <lineage>
        <taxon>Bacteria</taxon>
        <taxon>Bacillati</taxon>
        <taxon>Bacillota</taxon>
        <taxon>Bacilli</taxon>
        <taxon>Bacillales</taxon>
        <taxon>Bacillaceae</taxon>
        <taxon>Aquisalibacillus</taxon>
    </lineage>
</organism>
<dbReference type="InterPro" id="IPR046335">
    <property type="entry name" value="LacI/GalR-like_sensor"/>
</dbReference>
<name>A0A3N5BD15_9BACI</name>
<dbReference type="InterPro" id="IPR001387">
    <property type="entry name" value="Cro/C1-type_HTH"/>
</dbReference>
<dbReference type="CDD" id="cd01392">
    <property type="entry name" value="HTH_LacI"/>
    <property type="match status" value="1"/>
</dbReference>
<dbReference type="PRINTS" id="PR00036">
    <property type="entry name" value="HTHLACI"/>
</dbReference>
<sequence length="332" mass="36692">MSVTIYDVAKKANVSMATVSRVINGNTNVKPTTRKKVMAAIEELEFRPNAVARGLASRKTTSVGVIIPDISNMFFAELARGIEDIATMYNYHIILSSSDQNLNRELDLFDNMLEKQVDGVIFMGGSISEEHVKAFNQSNVPVVLAATVDESNQVPSVNIDYYSAITDAVHELIEKGHQKVGYVSNSIDSSIETSKVNGYQDTFKEHKLSVDSNLIYKGDDTYQSGIKAAHYFMDLDEKPTAILTSSDEMALGVIHGAQDLGVKIPDELAVIGFDNTRLSVMVRPELTTVVQPMYDIGAVSMRLLTKLLKNEDVEEDQVILPHRIIKRSSTKE</sequence>
<dbReference type="Pfam" id="PF13377">
    <property type="entry name" value="Peripla_BP_3"/>
    <property type="match status" value="1"/>
</dbReference>
<dbReference type="PANTHER" id="PTHR30146:SF150">
    <property type="entry name" value="ARABINOSE METABOLISM TRANSCRIPTIONAL REPRESSOR"/>
    <property type="match status" value="1"/>
</dbReference>
<dbReference type="PROSITE" id="PS50943">
    <property type="entry name" value="HTH_CROC1"/>
    <property type="match status" value="1"/>
</dbReference>
<dbReference type="GO" id="GO:0003700">
    <property type="term" value="F:DNA-binding transcription factor activity"/>
    <property type="evidence" value="ECO:0007669"/>
    <property type="project" value="TreeGrafter"/>
</dbReference>
<dbReference type="Gene3D" id="3.40.50.2300">
    <property type="match status" value="2"/>
</dbReference>
<accession>A0A3N5BD15</accession>
<keyword evidence="6 7" id="KW-0804">Transcription</keyword>
<comment type="function">
    <text evidence="7">Global transcriptional regulator of carbon catabolite repression (CCR) and carbon catabolite activation (CCA), which ensures optimal energy usage under diverse conditions.</text>
</comment>
<dbReference type="PROSITE" id="PS50932">
    <property type="entry name" value="HTH_LACI_2"/>
    <property type="match status" value="1"/>
</dbReference>
<dbReference type="InterPro" id="IPR006377">
    <property type="entry name" value="CcpA"/>
</dbReference>
<dbReference type="Pfam" id="PF00356">
    <property type="entry name" value="LacI"/>
    <property type="match status" value="1"/>
</dbReference>
<dbReference type="FunFam" id="3.40.50.2300:FF:000012">
    <property type="entry name" value="Catabolite control protein A"/>
    <property type="match status" value="1"/>
</dbReference>
<dbReference type="CDD" id="cd06298">
    <property type="entry name" value="PBP1_CcpA"/>
    <property type="match status" value="1"/>
</dbReference>
<dbReference type="InterPro" id="IPR028082">
    <property type="entry name" value="Peripla_BP_I"/>
</dbReference>
<dbReference type="RefSeq" id="WP_124218999.1">
    <property type="nucleotide sequence ID" value="NZ_RKRF01000007.1"/>
</dbReference>
<dbReference type="GO" id="GO:0000976">
    <property type="term" value="F:transcription cis-regulatory region binding"/>
    <property type="evidence" value="ECO:0007669"/>
    <property type="project" value="TreeGrafter"/>
</dbReference>
<evidence type="ECO:0000259" key="8">
    <source>
        <dbReference type="PROSITE" id="PS50932"/>
    </source>
</evidence>
<dbReference type="InterPro" id="IPR010982">
    <property type="entry name" value="Lambda_DNA-bd_dom_sf"/>
</dbReference>
<feature type="domain" description="HTH cro/C1-type" evidence="9">
    <location>
        <begin position="4"/>
        <end position="51"/>
    </location>
</feature>
<dbReference type="SUPFAM" id="SSF53822">
    <property type="entry name" value="Periplasmic binding protein-like I"/>
    <property type="match status" value="1"/>
</dbReference>
<dbReference type="Gene3D" id="1.10.260.40">
    <property type="entry name" value="lambda repressor-like DNA-binding domains"/>
    <property type="match status" value="1"/>
</dbReference>
<comment type="caution">
    <text evidence="10">The sequence shown here is derived from an EMBL/GenBank/DDBJ whole genome shotgun (WGS) entry which is preliminary data.</text>
</comment>
<keyword evidence="4 7" id="KW-0238">DNA-binding</keyword>
<evidence type="ECO:0000256" key="6">
    <source>
        <dbReference type="ARBA" id="ARBA00023163"/>
    </source>
</evidence>
<dbReference type="SMART" id="SM00354">
    <property type="entry name" value="HTH_LACI"/>
    <property type="match status" value="1"/>
</dbReference>
<dbReference type="PROSITE" id="PS00356">
    <property type="entry name" value="HTH_LACI_1"/>
    <property type="match status" value="1"/>
</dbReference>
<evidence type="ECO:0000256" key="7">
    <source>
        <dbReference type="RuleBase" id="RU368079"/>
    </source>
</evidence>
<reference evidence="10 11" key="1">
    <citation type="submission" date="2018-11" db="EMBL/GenBank/DDBJ databases">
        <title>Genomic Encyclopedia of Type Strains, Phase IV (KMG-IV): sequencing the most valuable type-strain genomes for metagenomic binning, comparative biology and taxonomic classification.</title>
        <authorList>
            <person name="Goeker M."/>
        </authorList>
    </citation>
    <scope>NUCLEOTIDE SEQUENCE [LARGE SCALE GENOMIC DNA]</scope>
    <source>
        <strain evidence="10 11">DSM 18090</strain>
    </source>
</reference>
<dbReference type="AlphaFoldDB" id="A0A3N5BD15"/>
<dbReference type="PANTHER" id="PTHR30146">
    <property type="entry name" value="LACI-RELATED TRANSCRIPTIONAL REPRESSOR"/>
    <property type="match status" value="1"/>
</dbReference>
<evidence type="ECO:0000256" key="4">
    <source>
        <dbReference type="ARBA" id="ARBA00023125"/>
    </source>
</evidence>
<dbReference type="EMBL" id="RKRF01000007">
    <property type="protein sequence ID" value="RPF55327.1"/>
    <property type="molecule type" value="Genomic_DNA"/>
</dbReference>
<evidence type="ECO:0000259" key="9">
    <source>
        <dbReference type="PROSITE" id="PS50943"/>
    </source>
</evidence>
<evidence type="ECO:0000313" key="10">
    <source>
        <dbReference type="EMBL" id="RPF55327.1"/>
    </source>
</evidence>